<feature type="domain" description="Subtilisin inhibitor" evidence="10">
    <location>
        <begin position="41"/>
        <end position="133"/>
    </location>
</feature>
<feature type="chain" id="PRO_5008997881" description="Probable subtilase-type protease inhibitor" evidence="8">
    <location>
        <begin position="32"/>
        <end position="149"/>
    </location>
</feature>
<evidence type="ECO:0000256" key="7">
    <source>
        <dbReference type="ARBA" id="ARBA00023157"/>
    </source>
</evidence>
<evidence type="ECO:0000256" key="5">
    <source>
        <dbReference type="ARBA" id="ARBA00022690"/>
    </source>
</evidence>
<comment type="caution">
    <text evidence="11">The sequence shown here is derived from an EMBL/GenBank/DDBJ whole genome shotgun (WGS) entry which is preliminary data.</text>
</comment>
<dbReference type="GO" id="GO:0005576">
    <property type="term" value="C:extracellular region"/>
    <property type="evidence" value="ECO:0007669"/>
    <property type="project" value="UniProtKB-SubCell"/>
</dbReference>
<dbReference type="HAMAP" id="MF_00778">
    <property type="entry name" value="SSI"/>
    <property type="match status" value="1"/>
</dbReference>
<dbReference type="RefSeq" id="WP_058848767.1">
    <property type="nucleotide sequence ID" value="NZ_LOCL01000035.1"/>
</dbReference>
<keyword evidence="12" id="KW-1185">Reference proteome</keyword>
<dbReference type="GO" id="GO:0004867">
    <property type="term" value="F:serine-type endopeptidase inhibitor activity"/>
    <property type="evidence" value="ECO:0007669"/>
    <property type="project" value="UniProtKB-UniRule"/>
</dbReference>
<comment type="function">
    <text evidence="8">Strong inhibitor of bacterial serine proteases such as subtilisin.</text>
</comment>
<evidence type="ECO:0000256" key="3">
    <source>
        <dbReference type="ARBA" id="ARBA00011738"/>
    </source>
</evidence>
<evidence type="ECO:0000313" key="11">
    <source>
        <dbReference type="EMBL" id="KUF16920.1"/>
    </source>
</evidence>
<evidence type="ECO:0000313" key="12">
    <source>
        <dbReference type="Proteomes" id="UP000054804"/>
    </source>
</evidence>
<keyword evidence="6 8" id="KW-0722">Serine protease inhibitor</keyword>
<dbReference type="OrthoDB" id="3542626at2"/>
<feature type="disulfide bond" evidence="8">
    <location>
        <begin position="68"/>
        <end position="83"/>
    </location>
</feature>
<dbReference type="Pfam" id="PF00720">
    <property type="entry name" value="SSI"/>
    <property type="match status" value="1"/>
</dbReference>
<keyword evidence="4 8" id="KW-0964">Secreted</keyword>
<keyword evidence="7 8" id="KW-1015">Disulfide bond</keyword>
<feature type="signal peptide" evidence="8">
    <location>
        <begin position="1"/>
        <end position="31"/>
    </location>
</feature>
<feature type="site" description="Reactive bond" evidence="8">
    <location>
        <begin position="107"/>
        <end position="108"/>
    </location>
</feature>
<organism evidence="11 12">
    <name type="scientific">Streptomyces silvensis</name>
    <dbReference type="NCBI Taxonomy" id="1765722"/>
    <lineage>
        <taxon>Bacteria</taxon>
        <taxon>Bacillati</taxon>
        <taxon>Actinomycetota</taxon>
        <taxon>Actinomycetes</taxon>
        <taxon>Kitasatosporales</taxon>
        <taxon>Streptomycetaceae</taxon>
        <taxon>Streptomyces</taxon>
    </lineage>
</organism>
<gene>
    <name evidence="8" type="primary">sti</name>
    <name evidence="11" type="ORF">AT728_23625</name>
</gene>
<protein>
    <recommendedName>
        <fullName evidence="8">Probable subtilase-type protease inhibitor</fullName>
    </recommendedName>
</protein>
<evidence type="ECO:0000256" key="8">
    <source>
        <dbReference type="HAMAP-Rule" id="MF_00778"/>
    </source>
</evidence>
<evidence type="ECO:0000256" key="6">
    <source>
        <dbReference type="ARBA" id="ARBA00022900"/>
    </source>
</evidence>
<evidence type="ECO:0000256" key="1">
    <source>
        <dbReference type="ARBA" id="ARBA00004613"/>
    </source>
</evidence>
<dbReference type="Proteomes" id="UP000054804">
    <property type="component" value="Unassembled WGS sequence"/>
</dbReference>
<evidence type="ECO:0000259" key="10">
    <source>
        <dbReference type="Pfam" id="PF00720"/>
    </source>
</evidence>
<dbReference type="InterPro" id="IPR000691">
    <property type="entry name" value="Prot_inh_I16_SSI"/>
</dbReference>
<dbReference type="Gene3D" id="3.30.350.10">
    <property type="entry name" value="Subtilisin inhibitor-like"/>
    <property type="match status" value="1"/>
</dbReference>
<comment type="subunit">
    <text evidence="3 8">Homodimer.</text>
</comment>
<name>A0A0W7X2D2_9ACTN</name>
<evidence type="ECO:0000256" key="2">
    <source>
        <dbReference type="ARBA" id="ARBA00010472"/>
    </source>
</evidence>
<keyword evidence="5 8" id="KW-0646">Protease inhibitor</keyword>
<dbReference type="SUPFAM" id="SSF55399">
    <property type="entry name" value="Subtilisin inhibitor"/>
    <property type="match status" value="1"/>
</dbReference>
<comment type="subcellular location">
    <subcellularLocation>
        <location evidence="1 8">Secreted</location>
    </subcellularLocation>
</comment>
<dbReference type="EMBL" id="LOCL01000035">
    <property type="protein sequence ID" value="KUF16920.1"/>
    <property type="molecule type" value="Genomic_DNA"/>
</dbReference>
<accession>A0A0W7X2D2</accession>
<dbReference type="InterPro" id="IPR023549">
    <property type="entry name" value="Subtilisin_inhibitor"/>
</dbReference>
<dbReference type="AlphaFoldDB" id="A0A0W7X2D2"/>
<evidence type="ECO:0000256" key="9">
    <source>
        <dbReference type="RuleBase" id="RU003471"/>
    </source>
</evidence>
<comment type="similarity">
    <text evidence="2 8 9">Belongs to the protease inhibitor I16 (SSI) family.</text>
</comment>
<sequence precursor="true">MRHLLKTVSTAAAVAAGVLAVSAVSTGAAGAATPGPTSLYAPSDLVLTVGQGEDAATATVQRAVTLSCALKASGTHPAPSAACAELNSVEARFDKLVDASSTVMCTKEWNPVVVSAAGVWKGKHVAWTTTFGNPCEMRAGLANTALLNF</sequence>
<evidence type="ECO:0000256" key="4">
    <source>
        <dbReference type="ARBA" id="ARBA00022525"/>
    </source>
</evidence>
<dbReference type="PRINTS" id="PR00294">
    <property type="entry name" value="SSBTLNINHBTR"/>
</dbReference>
<proteinExistence type="inferred from homology"/>
<dbReference type="STRING" id="1765722.AT728_23625"/>
<feature type="disulfide bond" evidence="8">
    <location>
        <begin position="105"/>
        <end position="135"/>
    </location>
</feature>
<reference evidence="11 12" key="1">
    <citation type="submission" date="2015-12" db="EMBL/GenBank/DDBJ databases">
        <title>Draft genome sequence of Streptomyces silvensis ATCC 53525, a producer of novel hormone antagonists.</title>
        <authorList>
            <person name="Johnston C.W."/>
            <person name="Li Y."/>
            <person name="Magarvey N.A."/>
        </authorList>
    </citation>
    <scope>NUCLEOTIDE SEQUENCE [LARGE SCALE GENOMIC DNA]</scope>
    <source>
        <strain evidence="11 12">ATCC 53525</strain>
    </source>
</reference>
<dbReference type="InterPro" id="IPR036819">
    <property type="entry name" value="Subtilisin_inhibitor-like_sf"/>
</dbReference>
<keyword evidence="8" id="KW-0732">Signal</keyword>